<feature type="compositionally biased region" description="Basic residues" evidence="1">
    <location>
        <begin position="168"/>
        <end position="194"/>
    </location>
</feature>
<reference evidence="2" key="1">
    <citation type="submission" date="2021-02" db="EMBL/GenBank/DDBJ databases">
        <authorList>
            <person name="Palmer J.M."/>
        </authorList>
    </citation>
    <scope>NUCLEOTIDE SEQUENCE</scope>
    <source>
        <strain evidence="2">SCRP734</strain>
    </source>
</reference>
<dbReference type="AlphaFoldDB" id="A0A8T1W0B4"/>
<feature type="compositionally biased region" description="Pro residues" evidence="1">
    <location>
        <begin position="248"/>
        <end position="257"/>
    </location>
</feature>
<sequence length="335" mass="34931">MLRPRCSLLRSQNACRGAPLLPQGLFPLHSLLLGENPPVAPGVRLAEVTNDGEEANDSLSGVGVSVGGGPDPQICHGLALGRGGSGQRWIAAAHARRIRRKGLQAIGHLSPPSVAVLPRRSCPGNPANMEAAAEVEVSVPPAAGPAPPALDSAAPPRSKCMSVSCGSLRRHGRSRRASRNGHALRPRHAFRVGRRGGSAECRAEGVVTAPPKCGGSVGGSRPRRRDIQPDEARPRRVTPNRHSRALKPCPPPVPHLPPGGSRHLESCLLRSTGLGPAPTGRHVVGLGAWRPAAAARQGRPWSTSAARHVFVLHIGVPGGARCEGRGPAGRHQHTS</sequence>
<gene>
    <name evidence="2" type="ORF">PHYPSEUDO_015110</name>
</gene>
<proteinExistence type="predicted"/>
<protein>
    <submittedName>
        <fullName evidence="2">Uncharacterized protein</fullName>
    </submittedName>
</protein>
<dbReference type="Proteomes" id="UP000694044">
    <property type="component" value="Unassembled WGS sequence"/>
</dbReference>
<feature type="region of interest" description="Disordered" evidence="1">
    <location>
        <begin position="143"/>
        <end position="262"/>
    </location>
</feature>
<dbReference type="EMBL" id="JAGDFM010000090">
    <property type="protein sequence ID" value="KAG7386905.1"/>
    <property type="molecule type" value="Genomic_DNA"/>
</dbReference>
<evidence type="ECO:0000256" key="1">
    <source>
        <dbReference type="SAM" id="MobiDB-lite"/>
    </source>
</evidence>
<name>A0A8T1W0B4_9STRA</name>
<evidence type="ECO:0000313" key="3">
    <source>
        <dbReference type="Proteomes" id="UP000694044"/>
    </source>
</evidence>
<feature type="compositionally biased region" description="Low complexity" evidence="1">
    <location>
        <begin position="149"/>
        <end position="158"/>
    </location>
</feature>
<keyword evidence="3" id="KW-1185">Reference proteome</keyword>
<evidence type="ECO:0000313" key="2">
    <source>
        <dbReference type="EMBL" id="KAG7386905.1"/>
    </source>
</evidence>
<feature type="compositionally biased region" description="Basic residues" evidence="1">
    <location>
        <begin position="235"/>
        <end position="245"/>
    </location>
</feature>
<accession>A0A8T1W0B4</accession>
<feature type="compositionally biased region" description="Basic and acidic residues" evidence="1">
    <location>
        <begin position="225"/>
        <end position="234"/>
    </location>
</feature>
<organism evidence="2 3">
    <name type="scientific">Phytophthora pseudosyringae</name>
    <dbReference type="NCBI Taxonomy" id="221518"/>
    <lineage>
        <taxon>Eukaryota</taxon>
        <taxon>Sar</taxon>
        <taxon>Stramenopiles</taxon>
        <taxon>Oomycota</taxon>
        <taxon>Peronosporomycetes</taxon>
        <taxon>Peronosporales</taxon>
        <taxon>Peronosporaceae</taxon>
        <taxon>Phytophthora</taxon>
    </lineage>
</organism>
<comment type="caution">
    <text evidence="2">The sequence shown here is derived from an EMBL/GenBank/DDBJ whole genome shotgun (WGS) entry which is preliminary data.</text>
</comment>